<dbReference type="AlphaFoldDB" id="J0D5Y5"/>
<proteinExistence type="predicted"/>
<evidence type="ECO:0000313" key="1">
    <source>
        <dbReference type="EMBL" id="EJD34252.1"/>
    </source>
</evidence>
<dbReference type="InParanoid" id="J0D5Y5"/>
<dbReference type="Proteomes" id="UP000006514">
    <property type="component" value="Unassembled WGS sequence"/>
</dbReference>
<keyword evidence="2" id="KW-1185">Reference proteome</keyword>
<gene>
    <name evidence="1" type="ORF">AURDEDRAFT_117749</name>
</gene>
<sequence>MATASWDGRAPRPPDSGDPFLVAAGGALDIKLVVNARLGGTSVIPFFAVRRAWSSRPRVWQTHGQHEPDRPEINCLSLCLTCSASTISQDRVAPVHLSVLVAAGSNEQVVYSLRFPIQHTLINVPRVGILGQYCSSIGVACAHALSSASEHALSRAPRRRSCATRPGLFGLACRRDLSSSAGSAEVGVLRTFAVAPAAHCKTSTAPVSSRLW</sequence>
<accession>J0D5Y5</accession>
<dbReference type="KEGG" id="adl:AURDEDRAFT_117749"/>
<protein>
    <submittedName>
        <fullName evidence="1">Uncharacterized protein</fullName>
    </submittedName>
</protein>
<dbReference type="EMBL" id="JH687973">
    <property type="protein sequence ID" value="EJD34252.1"/>
    <property type="molecule type" value="Genomic_DNA"/>
</dbReference>
<organism evidence="1 2">
    <name type="scientific">Auricularia subglabra (strain TFB-10046 / SS5)</name>
    <name type="common">White-rot fungus</name>
    <name type="synonym">Auricularia delicata (strain TFB10046)</name>
    <dbReference type="NCBI Taxonomy" id="717982"/>
    <lineage>
        <taxon>Eukaryota</taxon>
        <taxon>Fungi</taxon>
        <taxon>Dikarya</taxon>
        <taxon>Basidiomycota</taxon>
        <taxon>Agaricomycotina</taxon>
        <taxon>Agaricomycetes</taxon>
        <taxon>Auriculariales</taxon>
        <taxon>Auriculariaceae</taxon>
        <taxon>Auricularia</taxon>
    </lineage>
</organism>
<reference evidence="2" key="1">
    <citation type="journal article" date="2012" name="Science">
        <title>The Paleozoic origin of enzymatic lignin decomposition reconstructed from 31 fungal genomes.</title>
        <authorList>
            <person name="Floudas D."/>
            <person name="Binder M."/>
            <person name="Riley R."/>
            <person name="Barry K."/>
            <person name="Blanchette R.A."/>
            <person name="Henrissat B."/>
            <person name="Martinez A.T."/>
            <person name="Otillar R."/>
            <person name="Spatafora J.W."/>
            <person name="Yadav J.S."/>
            <person name="Aerts A."/>
            <person name="Benoit I."/>
            <person name="Boyd A."/>
            <person name="Carlson A."/>
            <person name="Copeland A."/>
            <person name="Coutinho P.M."/>
            <person name="de Vries R.P."/>
            <person name="Ferreira P."/>
            <person name="Findley K."/>
            <person name="Foster B."/>
            <person name="Gaskell J."/>
            <person name="Glotzer D."/>
            <person name="Gorecki P."/>
            <person name="Heitman J."/>
            <person name="Hesse C."/>
            <person name="Hori C."/>
            <person name="Igarashi K."/>
            <person name="Jurgens J.A."/>
            <person name="Kallen N."/>
            <person name="Kersten P."/>
            <person name="Kohler A."/>
            <person name="Kuees U."/>
            <person name="Kumar T.K.A."/>
            <person name="Kuo A."/>
            <person name="LaButti K."/>
            <person name="Larrondo L.F."/>
            <person name="Lindquist E."/>
            <person name="Ling A."/>
            <person name="Lombard V."/>
            <person name="Lucas S."/>
            <person name="Lundell T."/>
            <person name="Martin R."/>
            <person name="McLaughlin D.J."/>
            <person name="Morgenstern I."/>
            <person name="Morin E."/>
            <person name="Murat C."/>
            <person name="Nagy L.G."/>
            <person name="Nolan M."/>
            <person name="Ohm R.A."/>
            <person name="Patyshakuliyeva A."/>
            <person name="Rokas A."/>
            <person name="Ruiz-Duenas F.J."/>
            <person name="Sabat G."/>
            <person name="Salamov A."/>
            <person name="Samejima M."/>
            <person name="Schmutz J."/>
            <person name="Slot J.C."/>
            <person name="St John F."/>
            <person name="Stenlid J."/>
            <person name="Sun H."/>
            <person name="Sun S."/>
            <person name="Syed K."/>
            <person name="Tsang A."/>
            <person name="Wiebenga A."/>
            <person name="Young D."/>
            <person name="Pisabarro A."/>
            <person name="Eastwood D.C."/>
            <person name="Martin F."/>
            <person name="Cullen D."/>
            <person name="Grigoriev I.V."/>
            <person name="Hibbett D.S."/>
        </authorList>
    </citation>
    <scope>NUCLEOTIDE SEQUENCE [LARGE SCALE GENOMIC DNA]</scope>
    <source>
        <strain evidence="2">TFB10046</strain>
    </source>
</reference>
<evidence type="ECO:0000313" key="2">
    <source>
        <dbReference type="Proteomes" id="UP000006514"/>
    </source>
</evidence>
<name>J0D5Y5_AURST</name>